<dbReference type="VEuPathDB" id="AmoebaDB:NfTy_020290"/>
<reference evidence="1 2" key="1">
    <citation type="journal article" date="2019" name="Sci. Rep.">
        <title>Nanopore sequencing improves the draft genome of the human pathogenic amoeba Naegleria fowleri.</title>
        <authorList>
            <person name="Liechti N."/>
            <person name="Schurch N."/>
            <person name="Bruggmann R."/>
            <person name="Wittwer M."/>
        </authorList>
    </citation>
    <scope>NUCLEOTIDE SEQUENCE [LARGE SCALE GENOMIC DNA]</scope>
    <source>
        <strain evidence="1 2">ATCC 30894</strain>
    </source>
</reference>
<dbReference type="GeneID" id="68118482"/>
<dbReference type="Proteomes" id="UP000444721">
    <property type="component" value="Unassembled WGS sequence"/>
</dbReference>
<name>A0A6A5BYG7_NAEFO</name>
<accession>A0A6A5BYG7</accession>
<dbReference type="VEuPathDB" id="AmoebaDB:FDP41_011267"/>
<dbReference type="OrthoDB" id="5988945at2759"/>
<sequence>MELKQQVKSFCENAKQMIDKRGQELNDQICELCREGTDSIRSILKFKEIQADMKESFENIHSLGAYALIEAKITKFIRVQRDFNELKHNFSENVKTLHLVQVHGLDEGIKDLEIEVSNIGNVLREPSRILSVRFSNLGTEGPNGPTSVDTYYSDQPDLNGKVTLVNGIQQWTVPFDGRFLITAAGAAGGSNPYNNSIRAGYGAEVSGVFQLNKGTVECSFIIFRKKFYLSLIIYRRLVCSRFEHEYSLTCGCWRKWM</sequence>
<dbReference type="AlphaFoldDB" id="A0A6A5BYG7"/>
<dbReference type="EMBL" id="VFQX01000009">
    <property type="protein sequence ID" value="KAF0982337.1"/>
    <property type="molecule type" value="Genomic_DNA"/>
</dbReference>
<dbReference type="VEuPathDB" id="AmoebaDB:NF0094910"/>
<protein>
    <submittedName>
        <fullName evidence="1">Uncharacterized protein</fullName>
    </submittedName>
</protein>
<gene>
    <name evidence="1" type="ORF">FDP41_011267</name>
</gene>
<evidence type="ECO:0000313" key="1">
    <source>
        <dbReference type="EMBL" id="KAF0982337.1"/>
    </source>
</evidence>
<comment type="caution">
    <text evidence="1">The sequence shown here is derived from an EMBL/GenBank/DDBJ whole genome shotgun (WGS) entry which is preliminary data.</text>
</comment>
<evidence type="ECO:0000313" key="2">
    <source>
        <dbReference type="Proteomes" id="UP000444721"/>
    </source>
</evidence>
<keyword evidence="2" id="KW-1185">Reference proteome</keyword>
<dbReference type="RefSeq" id="XP_044567050.1">
    <property type="nucleotide sequence ID" value="XM_044701656.1"/>
</dbReference>
<organism evidence="1 2">
    <name type="scientific">Naegleria fowleri</name>
    <name type="common">Brain eating amoeba</name>
    <dbReference type="NCBI Taxonomy" id="5763"/>
    <lineage>
        <taxon>Eukaryota</taxon>
        <taxon>Discoba</taxon>
        <taxon>Heterolobosea</taxon>
        <taxon>Tetramitia</taxon>
        <taxon>Eutetramitia</taxon>
        <taxon>Vahlkampfiidae</taxon>
        <taxon>Naegleria</taxon>
    </lineage>
</organism>
<proteinExistence type="predicted"/>